<evidence type="ECO:0000256" key="2">
    <source>
        <dbReference type="SAM" id="Phobius"/>
    </source>
</evidence>
<gene>
    <name evidence="3" type="ORF">BOTBODRAFT_29673</name>
</gene>
<accession>A0A067MS02</accession>
<dbReference type="HOGENOM" id="CLU_196995_0_0_1"/>
<proteinExistence type="predicted"/>
<dbReference type="OrthoDB" id="5514856at2759"/>
<protein>
    <submittedName>
        <fullName evidence="3">Uncharacterized protein</fullName>
    </submittedName>
</protein>
<feature type="transmembrane region" description="Helical" evidence="2">
    <location>
        <begin position="46"/>
        <end position="66"/>
    </location>
</feature>
<evidence type="ECO:0000313" key="4">
    <source>
        <dbReference type="Proteomes" id="UP000027195"/>
    </source>
</evidence>
<dbReference type="InParanoid" id="A0A067MS02"/>
<feature type="region of interest" description="Disordered" evidence="1">
    <location>
        <begin position="1"/>
        <end position="26"/>
    </location>
</feature>
<keyword evidence="2" id="KW-1133">Transmembrane helix</keyword>
<evidence type="ECO:0000256" key="1">
    <source>
        <dbReference type="SAM" id="MobiDB-lite"/>
    </source>
</evidence>
<keyword evidence="2" id="KW-0472">Membrane</keyword>
<reference evidence="4" key="1">
    <citation type="journal article" date="2014" name="Proc. Natl. Acad. Sci. U.S.A.">
        <title>Extensive sampling of basidiomycete genomes demonstrates inadequacy of the white-rot/brown-rot paradigm for wood decay fungi.</title>
        <authorList>
            <person name="Riley R."/>
            <person name="Salamov A.A."/>
            <person name="Brown D.W."/>
            <person name="Nagy L.G."/>
            <person name="Floudas D."/>
            <person name="Held B.W."/>
            <person name="Levasseur A."/>
            <person name="Lombard V."/>
            <person name="Morin E."/>
            <person name="Otillar R."/>
            <person name="Lindquist E.A."/>
            <person name="Sun H."/>
            <person name="LaButti K.M."/>
            <person name="Schmutz J."/>
            <person name="Jabbour D."/>
            <person name="Luo H."/>
            <person name="Baker S.E."/>
            <person name="Pisabarro A.G."/>
            <person name="Walton J.D."/>
            <person name="Blanchette R.A."/>
            <person name="Henrissat B."/>
            <person name="Martin F."/>
            <person name="Cullen D."/>
            <person name="Hibbett D.S."/>
            <person name="Grigoriev I.V."/>
        </authorList>
    </citation>
    <scope>NUCLEOTIDE SEQUENCE [LARGE SCALE GENOMIC DNA]</scope>
    <source>
        <strain evidence="4">FD-172 SS1</strain>
    </source>
</reference>
<keyword evidence="4" id="KW-1185">Reference proteome</keyword>
<keyword evidence="2" id="KW-0812">Transmembrane</keyword>
<dbReference type="Proteomes" id="UP000027195">
    <property type="component" value="Unassembled WGS sequence"/>
</dbReference>
<organism evidence="3 4">
    <name type="scientific">Botryobasidium botryosum (strain FD-172 SS1)</name>
    <dbReference type="NCBI Taxonomy" id="930990"/>
    <lineage>
        <taxon>Eukaryota</taxon>
        <taxon>Fungi</taxon>
        <taxon>Dikarya</taxon>
        <taxon>Basidiomycota</taxon>
        <taxon>Agaricomycotina</taxon>
        <taxon>Agaricomycetes</taxon>
        <taxon>Cantharellales</taxon>
        <taxon>Botryobasidiaceae</taxon>
        <taxon>Botryobasidium</taxon>
    </lineage>
</organism>
<name>A0A067MS02_BOTB1</name>
<dbReference type="AlphaFoldDB" id="A0A067MS02"/>
<sequence length="72" mass="7803">MARRAAPPNSTYLTSSAASSKSHDESAFGRFMREEIWAPEKRPGNFSILTGFGLFAGSIVAIRLWGEAMVPA</sequence>
<dbReference type="EMBL" id="KL198023">
    <property type="protein sequence ID" value="KDQ17495.1"/>
    <property type="molecule type" value="Genomic_DNA"/>
</dbReference>
<evidence type="ECO:0000313" key="3">
    <source>
        <dbReference type="EMBL" id="KDQ17495.1"/>
    </source>
</evidence>